<evidence type="ECO:0000313" key="2">
    <source>
        <dbReference type="EMBL" id="GAK52426.1"/>
    </source>
</evidence>
<dbReference type="InterPro" id="IPR014535">
    <property type="entry name" value="Hpre_diP_synt_I"/>
</dbReference>
<feature type="transmembrane region" description="Helical" evidence="1">
    <location>
        <begin position="135"/>
        <end position="157"/>
    </location>
</feature>
<keyword evidence="1" id="KW-0472">Membrane</keyword>
<reference evidence="2" key="1">
    <citation type="journal article" date="2015" name="PeerJ">
        <title>First genomic representation of candidate bacterial phylum KSB3 points to enhanced environmental sensing as a trigger of wastewater bulking.</title>
        <authorList>
            <person name="Sekiguchi Y."/>
            <person name="Ohashi A."/>
            <person name="Parks D.H."/>
            <person name="Yamauchi T."/>
            <person name="Tyson G.W."/>
            <person name="Hugenholtz P."/>
        </authorList>
    </citation>
    <scope>NUCLEOTIDE SEQUENCE [LARGE SCALE GENOMIC DNA]</scope>
</reference>
<protein>
    <submittedName>
        <fullName evidence="2">Heptaprenyl diphosphate synthase component I</fullName>
    </submittedName>
</protein>
<dbReference type="AlphaFoldDB" id="A0A081BPW0"/>
<keyword evidence="1" id="KW-1133">Transmembrane helix</keyword>
<dbReference type="PIRSF" id="PIRSF027391">
    <property type="entry name" value="Hpre_diP_synt_I"/>
    <property type="match status" value="1"/>
</dbReference>
<dbReference type="STRING" id="1499966.U14_03677"/>
<feature type="transmembrane region" description="Helical" evidence="1">
    <location>
        <begin position="102"/>
        <end position="128"/>
    </location>
</feature>
<feature type="transmembrane region" description="Helical" evidence="1">
    <location>
        <begin position="73"/>
        <end position="96"/>
    </location>
</feature>
<dbReference type="Pfam" id="PF07456">
    <property type="entry name" value="Hpre_diP_synt_I"/>
    <property type="match status" value="1"/>
</dbReference>
<dbReference type="EMBL" id="DF820458">
    <property type="protein sequence ID" value="GAK52426.1"/>
    <property type="molecule type" value="Genomic_DNA"/>
</dbReference>
<evidence type="ECO:0000256" key="1">
    <source>
        <dbReference type="SAM" id="Phobius"/>
    </source>
</evidence>
<dbReference type="Gene3D" id="1.10.1760.20">
    <property type="match status" value="1"/>
</dbReference>
<dbReference type="HOGENOM" id="CLU_108933_2_1_0"/>
<dbReference type="Proteomes" id="UP000030700">
    <property type="component" value="Unassembled WGS sequence"/>
</dbReference>
<name>A0A081BPW0_9BACT</name>
<organism evidence="2">
    <name type="scientific">Candidatus Moduliflexus flocculans</name>
    <dbReference type="NCBI Taxonomy" id="1499966"/>
    <lineage>
        <taxon>Bacteria</taxon>
        <taxon>Candidatus Moduliflexota</taxon>
        <taxon>Candidatus Moduliflexia</taxon>
        <taxon>Candidatus Moduliflexales</taxon>
        <taxon>Candidatus Moduliflexaceae</taxon>
    </lineage>
</organism>
<dbReference type="InterPro" id="IPR010898">
    <property type="entry name" value="Hpre_diP_synth_I"/>
</dbReference>
<accession>A0A081BPW0</accession>
<sequence>MKTTRDLVLLSLLIALSIVLRGVEALIPNPLPWLRIGLANIMTLVAIMLFGLKAGLLLTVLRTLIASLLFGSFLSPTFFLSFFAGIASTLVMGAALRWGGAFFSPVGVSALGGFVHNLTQLFVAYVLIIHHAEIFYLFPPLAILGVITGFFNGWIAFVLHDHLHAQTARLFPHPAPVSEECE</sequence>
<keyword evidence="1" id="KW-0812">Transmembrane</keyword>
<keyword evidence="3" id="KW-1185">Reference proteome</keyword>
<evidence type="ECO:0000313" key="3">
    <source>
        <dbReference type="Proteomes" id="UP000030700"/>
    </source>
</evidence>
<proteinExistence type="predicted"/>
<gene>
    <name evidence="2" type="ORF">U14_03677</name>
</gene>
<feature type="transmembrane region" description="Helical" evidence="1">
    <location>
        <begin position="41"/>
        <end position="61"/>
    </location>
</feature>